<organism evidence="1 2">
    <name type="scientific">Heyndrickxia coagulans</name>
    <name type="common">Weizmannia coagulans</name>
    <dbReference type="NCBI Taxonomy" id="1398"/>
    <lineage>
        <taxon>Bacteria</taxon>
        <taxon>Bacillati</taxon>
        <taxon>Bacillota</taxon>
        <taxon>Bacilli</taxon>
        <taxon>Bacillales</taxon>
        <taxon>Bacillaceae</taxon>
        <taxon>Heyndrickxia</taxon>
    </lineage>
</organism>
<accession>A0A150K621</accession>
<protein>
    <submittedName>
        <fullName evidence="1">Uncharacterized protein</fullName>
    </submittedName>
</protein>
<proteinExistence type="predicted"/>
<dbReference type="Proteomes" id="UP000075304">
    <property type="component" value="Unassembled WGS sequence"/>
</dbReference>
<dbReference type="AlphaFoldDB" id="A0A150K621"/>
<dbReference type="EMBL" id="LQYI01000094">
    <property type="protein sequence ID" value="KYC64992.1"/>
    <property type="molecule type" value="Genomic_DNA"/>
</dbReference>
<gene>
    <name evidence="1" type="ORF">B4099_1550</name>
</gene>
<comment type="caution">
    <text evidence="1">The sequence shown here is derived from an EMBL/GenBank/DDBJ whole genome shotgun (WGS) entry which is preliminary data.</text>
</comment>
<sequence length="42" mass="4508">MTEARVGLANVQMCRNQNAGPPVSKPGNNAIWTFSAVYPAVF</sequence>
<name>A0A150K621_HEYCO</name>
<evidence type="ECO:0000313" key="1">
    <source>
        <dbReference type="EMBL" id="KYC64992.1"/>
    </source>
</evidence>
<evidence type="ECO:0000313" key="2">
    <source>
        <dbReference type="Proteomes" id="UP000075304"/>
    </source>
</evidence>
<reference evidence="1 2" key="1">
    <citation type="submission" date="2016-01" db="EMBL/GenBank/DDBJ databases">
        <title>Genome Sequences of Twelve Sporeforming Bacillus Species Isolated from Foods.</title>
        <authorList>
            <person name="Berendsen E.M."/>
            <person name="Wells-Bennik M.H."/>
            <person name="Krawcyk A.O."/>
            <person name="De Jong A."/>
            <person name="Holsappel S."/>
            <person name="Eijlander R.T."/>
            <person name="Kuipers O.P."/>
        </authorList>
    </citation>
    <scope>NUCLEOTIDE SEQUENCE [LARGE SCALE GENOMIC DNA]</scope>
    <source>
        <strain evidence="1 2">B4099</strain>
    </source>
</reference>